<sequence>MKKDNKVYVTGGDATVITKGITSPRDSSILRTSGEGLVPSPLIFKEDGIIKIGNVGDGLLVSIVHSKKIAFHGMRRLINSTGEALKGRRVTRGSSHGTIIQGDVFNSSANHSSKWIWQCPVIWDTVGSKIPEMLSVHATEKLILENERYKETWKDDIEKVNKAAGKGRNGVGGENAEPKPYTGHRIAKKFDDVVYLGTVKKYSAPYW</sequence>
<name>A0A9W7GS34_9STRA</name>
<dbReference type="AlphaFoldDB" id="A0A9W7GS34"/>
<dbReference type="OrthoDB" id="10358905at2759"/>
<organism evidence="1 2">
    <name type="scientific">Triparma columacea</name>
    <dbReference type="NCBI Taxonomy" id="722753"/>
    <lineage>
        <taxon>Eukaryota</taxon>
        <taxon>Sar</taxon>
        <taxon>Stramenopiles</taxon>
        <taxon>Ochrophyta</taxon>
        <taxon>Bolidophyceae</taxon>
        <taxon>Parmales</taxon>
        <taxon>Triparmaceae</taxon>
        <taxon>Triparma</taxon>
    </lineage>
</organism>
<dbReference type="EMBL" id="BRYA01000490">
    <property type="protein sequence ID" value="GMI49305.1"/>
    <property type="molecule type" value="Genomic_DNA"/>
</dbReference>
<evidence type="ECO:0000313" key="1">
    <source>
        <dbReference type="EMBL" id="GMI49305.1"/>
    </source>
</evidence>
<evidence type="ECO:0000313" key="2">
    <source>
        <dbReference type="Proteomes" id="UP001165065"/>
    </source>
</evidence>
<dbReference type="Proteomes" id="UP001165065">
    <property type="component" value="Unassembled WGS sequence"/>
</dbReference>
<protein>
    <submittedName>
        <fullName evidence="1">Uncharacterized protein</fullName>
    </submittedName>
</protein>
<reference evidence="2" key="1">
    <citation type="journal article" date="2023" name="Commun. Biol.">
        <title>Genome analysis of Parmales, the sister group of diatoms, reveals the evolutionary specialization of diatoms from phago-mixotrophs to photoautotrophs.</title>
        <authorList>
            <person name="Ban H."/>
            <person name="Sato S."/>
            <person name="Yoshikawa S."/>
            <person name="Yamada K."/>
            <person name="Nakamura Y."/>
            <person name="Ichinomiya M."/>
            <person name="Sato N."/>
            <person name="Blanc-Mathieu R."/>
            <person name="Endo H."/>
            <person name="Kuwata A."/>
            <person name="Ogata H."/>
        </authorList>
    </citation>
    <scope>NUCLEOTIDE SEQUENCE [LARGE SCALE GENOMIC DNA]</scope>
</reference>
<proteinExistence type="predicted"/>
<comment type="caution">
    <text evidence="1">The sequence shown here is derived from an EMBL/GenBank/DDBJ whole genome shotgun (WGS) entry which is preliminary data.</text>
</comment>
<keyword evidence="2" id="KW-1185">Reference proteome</keyword>
<feature type="non-terminal residue" evidence="1">
    <location>
        <position position="1"/>
    </location>
</feature>
<accession>A0A9W7GS34</accession>
<gene>
    <name evidence="1" type="ORF">TrCOL_g11614</name>
</gene>